<feature type="transmembrane region" description="Helical" evidence="8">
    <location>
        <begin position="94"/>
        <end position="112"/>
    </location>
</feature>
<dbReference type="Proteomes" id="UP000033881">
    <property type="component" value="Unassembled WGS sequence"/>
</dbReference>
<evidence type="ECO:0000256" key="4">
    <source>
        <dbReference type="ARBA" id="ARBA00022475"/>
    </source>
</evidence>
<evidence type="ECO:0000256" key="1">
    <source>
        <dbReference type="ARBA" id="ARBA00004651"/>
    </source>
</evidence>
<dbReference type="PANTHER" id="PTHR30269">
    <property type="entry name" value="TRANSMEMBRANE PROTEIN YFCA"/>
    <property type="match status" value="1"/>
</dbReference>
<evidence type="ECO:0000256" key="2">
    <source>
        <dbReference type="ARBA" id="ARBA00009142"/>
    </source>
</evidence>
<keyword evidence="6 8" id="KW-1133">Transmembrane helix</keyword>
<evidence type="ECO:0000256" key="7">
    <source>
        <dbReference type="ARBA" id="ARBA00023136"/>
    </source>
</evidence>
<evidence type="ECO:0000313" key="9">
    <source>
        <dbReference type="EMBL" id="KKQ99287.1"/>
    </source>
</evidence>
<evidence type="ECO:0000256" key="8">
    <source>
        <dbReference type="RuleBase" id="RU363041"/>
    </source>
</evidence>
<feature type="transmembrane region" description="Helical" evidence="8">
    <location>
        <begin position="220"/>
        <end position="239"/>
    </location>
</feature>
<keyword evidence="7 8" id="KW-0472">Membrane</keyword>
<evidence type="ECO:0000313" key="10">
    <source>
        <dbReference type="Proteomes" id="UP000033881"/>
    </source>
</evidence>
<dbReference type="EMBL" id="LBWB01000025">
    <property type="protein sequence ID" value="KKQ99287.1"/>
    <property type="molecule type" value="Genomic_DNA"/>
</dbReference>
<comment type="similarity">
    <text evidence="2 8">Belongs to the 4-toluene sulfonate uptake permease (TSUP) (TC 2.A.102) family.</text>
</comment>
<dbReference type="PANTHER" id="PTHR30269:SF37">
    <property type="entry name" value="MEMBRANE TRANSPORTER PROTEIN"/>
    <property type="match status" value="1"/>
</dbReference>
<dbReference type="InterPro" id="IPR002781">
    <property type="entry name" value="TM_pro_TauE-like"/>
</dbReference>
<evidence type="ECO:0000256" key="3">
    <source>
        <dbReference type="ARBA" id="ARBA00022448"/>
    </source>
</evidence>
<keyword evidence="4 8" id="KW-1003">Cell membrane</keyword>
<organism evidence="9 10">
    <name type="scientific">Candidatus Woesebacteria bacterium GW2011_GWB1_39_12</name>
    <dbReference type="NCBI Taxonomy" id="1618574"/>
    <lineage>
        <taxon>Bacteria</taxon>
        <taxon>Candidatus Woeseibacteriota</taxon>
    </lineage>
</organism>
<reference evidence="9 10" key="1">
    <citation type="journal article" date="2015" name="Nature">
        <title>rRNA introns, odd ribosomes, and small enigmatic genomes across a large radiation of phyla.</title>
        <authorList>
            <person name="Brown C.T."/>
            <person name="Hug L.A."/>
            <person name="Thomas B.C."/>
            <person name="Sharon I."/>
            <person name="Castelle C.J."/>
            <person name="Singh A."/>
            <person name="Wilkins M.J."/>
            <person name="Williams K.H."/>
            <person name="Banfield J.F."/>
        </authorList>
    </citation>
    <scope>NUCLEOTIDE SEQUENCE [LARGE SCALE GENOMIC DNA]</scope>
</reference>
<evidence type="ECO:0000256" key="5">
    <source>
        <dbReference type="ARBA" id="ARBA00022692"/>
    </source>
</evidence>
<feature type="transmembrane region" description="Helical" evidence="8">
    <location>
        <begin position="68"/>
        <end position="88"/>
    </location>
</feature>
<dbReference type="Pfam" id="PF01925">
    <property type="entry name" value="TauE"/>
    <property type="match status" value="1"/>
</dbReference>
<feature type="transmembrane region" description="Helical" evidence="8">
    <location>
        <begin position="27"/>
        <end position="48"/>
    </location>
</feature>
<comment type="subcellular location">
    <subcellularLocation>
        <location evidence="1 8">Cell membrane</location>
        <topology evidence="1 8">Multi-pass membrane protein</topology>
    </subcellularLocation>
</comment>
<feature type="transmembrane region" description="Helical" evidence="8">
    <location>
        <begin position="133"/>
        <end position="157"/>
    </location>
</feature>
<proteinExistence type="inferred from homology"/>
<protein>
    <recommendedName>
        <fullName evidence="8">Probable membrane transporter protein</fullName>
    </recommendedName>
</protein>
<gene>
    <name evidence="9" type="ORF">UT24_C0025G0004</name>
</gene>
<sequence length="240" mass="25793">MSILAITLLTFFSSIIGTITGFGISTIMVPIVLFFLPLPETLLLVGLIHWFGDLWKMLLFKHGVHKKLLIYFGIPGIIASAYGASLIVHLPENLSSRIVGTILVSYVTFLILEPNFRLKETNLTASLGGISSGFLAGISGVGGGALRAVVLTAFNIPKSTYIFTAGVLGALIDASRIVTYFAGGTRIATTLLLGFILFIPTSFVGAEIAKKFVDKIPQKLFRSVVAVFLFLLGIKLLVFP</sequence>
<accession>A0A0G0M7R9</accession>
<dbReference type="STRING" id="1618574.UT24_C0025G0004"/>
<comment type="caution">
    <text evidence="9">The sequence shown here is derived from an EMBL/GenBank/DDBJ whole genome shotgun (WGS) entry which is preliminary data.</text>
</comment>
<dbReference type="GO" id="GO:0005886">
    <property type="term" value="C:plasma membrane"/>
    <property type="evidence" value="ECO:0007669"/>
    <property type="project" value="UniProtKB-SubCell"/>
</dbReference>
<keyword evidence="3" id="KW-0813">Transport</keyword>
<dbReference type="AlphaFoldDB" id="A0A0G0M7R9"/>
<feature type="transmembrane region" description="Helical" evidence="8">
    <location>
        <begin position="177"/>
        <end position="199"/>
    </location>
</feature>
<name>A0A0G0M7R9_9BACT</name>
<dbReference type="InterPro" id="IPR052017">
    <property type="entry name" value="TSUP"/>
</dbReference>
<keyword evidence="5 8" id="KW-0812">Transmembrane</keyword>
<evidence type="ECO:0000256" key="6">
    <source>
        <dbReference type="ARBA" id="ARBA00022989"/>
    </source>
</evidence>